<evidence type="ECO:0000256" key="8">
    <source>
        <dbReference type="ARBA" id="ARBA00047391"/>
    </source>
</evidence>
<dbReference type="Gene3D" id="3.40.50.11660">
    <property type="entry name" value="Glycosyl transferase family 10, C-terminal domain"/>
    <property type="match status" value="1"/>
</dbReference>
<comment type="subcellular location">
    <subcellularLocation>
        <location evidence="11">Golgi apparatus</location>
        <location evidence="11">Golgi stack membrane</location>
        <topology evidence="11">Single-pass type II membrane protein</topology>
    </subcellularLocation>
</comment>
<dbReference type="SUPFAM" id="SSF53756">
    <property type="entry name" value="UDP-Glycosyltransferase/glycogen phosphorylase"/>
    <property type="match status" value="1"/>
</dbReference>
<dbReference type="InterPro" id="IPR055270">
    <property type="entry name" value="Glyco_tran_10_C"/>
</dbReference>
<dbReference type="GO" id="GO:0030145">
    <property type="term" value="F:manganese ion binding"/>
    <property type="evidence" value="ECO:0007669"/>
    <property type="project" value="TreeGrafter"/>
</dbReference>
<dbReference type="InterPro" id="IPR023696">
    <property type="entry name" value="Ureohydrolase_dom_sf"/>
</dbReference>
<accession>A0A922S5Q4</accession>
<dbReference type="GO" id="GO:0006525">
    <property type="term" value="P:arginine metabolic process"/>
    <property type="evidence" value="ECO:0007669"/>
    <property type="project" value="UniProtKB-KW"/>
</dbReference>
<comment type="catalytic activity">
    <reaction evidence="8">
        <text>L-arginine + H2O = urea + L-ornithine</text>
        <dbReference type="Rhea" id="RHEA:20569"/>
        <dbReference type="ChEBI" id="CHEBI:15377"/>
        <dbReference type="ChEBI" id="CHEBI:16199"/>
        <dbReference type="ChEBI" id="CHEBI:32682"/>
        <dbReference type="ChEBI" id="CHEBI:46911"/>
        <dbReference type="EC" id="3.5.3.1"/>
    </reaction>
</comment>
<dbReference type="EMBL" id="AMPZ03000001">
    <property type="protein sequence ID" value="KAH9594785.1"/>
    <property type="molecule type" value="Genomic_DNA"/>
</dbReference>
<keyword evidence="7" id="KW-0464">Manganese</keyword>
<keyword evidence="11" id="KW-0472">Membrane</keyword>
<evidence type="ECO:0000256" key="4">
    <source>
        <dbReference type="ARBA" id="ARBA00022503"/>
    </source>
</evidence>
<comment type="similarity">
    <text evidence="9 10">Belongs to the arginase family.</text>
</comment>
<dbReference type="Proteomes" id="UP000471633">
    <property type="component" value="Unassembled WGS sequence"/>
</dbReference>
<keyword evidence="11" id="KW-0812">Transmembrane</keyword>
<organism evidence="14 15">
    <name type="scientific">Schistosoma haematobium</name>
    <name type="common">Blood fluke</name>
    <dbReference type="NCBI Taxonomy" id="6185"/>
    <lineage>
        <taxon>Eukaryota</taxon>
        <taxon>Metazoa</taxon>
        <taxon>Spiralia</taxon>
        <taxon>Lophotrochozoa</taxon>
        <taxon>Platyhelminthes</taxon>
        <taxon>Trematoda</taxon>
        <taxon>Digenea</taxon>
        <taxon>Strigeidida</taxon>
        <taxon>Schistosomatoidea</taxon>
        <taxon>Schistosomatidae</taxon>
        <taxon>Schistosoma</taxon>
    </lineage>
</organism>
<dbReference type="InterPro" id="IPR006035">
    <property type="entry name" value="Ureohydrolase"/>
</dbReference>
<reference evidence="14" key="4">
    <citation type="journal article" date="2022" name="PLoS Pathog.">
        <title>Chromosome-level genome of Schistosoma haematobium underpins genome-wide explorations of molecular variation.</title>
        <authorList>
            <person name="Stroehlein A.J."/>
            <person name="Korhonen P.K."/>
            <person name="Lee V.V."/>
            <person name="Ralph S.A."/>
            <person name="Mentink-Kane M."/>
            <person name="You H."/>
            <person name="McManus D.P."/>
            <person name="Tchuente L.T."/>
            <person name="Stothard J.R."/>
            <person name="Kaur P."/>
            <person name="Dudchenko O."/>
            <person name="Aiden E.L."/>
            <person name="Yang B."/>
            <person name="Yang H."/>
            <person name="Emery A.M."/>
            <person name="Webster B.L."/>
            <person name="Brindley P.J."/>
            <person name="Rollinson D."/>
            <person name="Chang B.C.H."/>
            <person name="Gasser R.B."/>
            <person name="Young N.D."/>
        </authorList>
    </citation>
    <scope>NUCLEOTIDE SEQUENCE</scope>
</reference>
<sequence length="821" mass="93647">MLKSVATPYYPIQDNEKPKLLYTSANFLGIPTNRGQPKIGTYQGPELIRKSNFFQLVAEDGIQLIDCGDVTPVELSETEDPQRFGMKWSRSFSLTTLKIAERVEGLMKQSTKHNTESNESKSTPLVIVGGDHSMATGTILGHAKAKPDLCVLWIDAHGDINTPLNSASGNIHGMPLSFLVKELQDQIPWLDDFEGIKPCLNASNIAYIGLRDLDAYETYDIRKHGIAYFTMLDVDRMGIEAVIKEALQAVNPRLEKAIHLSFDIDALDPLVAPSTGTAVPGGLTLREGLRICEEVSATGKLSIVELAELNPLLGSKEDVVKTQSSAVQILRACLGHCRSGHLPFNVRNLTDQGIISRMAHMQTKQNVKRTILKKPIFVFVYSLLLFSLIFLIANHSEKTFLSVKLIDINTHNVYKKYERSFSGHENLIFNIDYANFSIEKQKNVNVNSKRHLGSIDTKLFDIQGFILKKKFNMNNLILFPFETDNPYEDDRILAQMSYVPVQVLEARKNGRTLMKRIYYPSKSSNSFPDLSHCPVYECSVSHTIQQADLVVFENDAELSRLKKQKNQSWLIYHLESPRHFSFPTFKNLINFTATYTVDSTIVTPYYKYVPFSDMVPKDLNHSIEFDKDFSNGKTKMIAWFVSNCNGGGPRMNYAKELMKYIKVDIYGACGDLICDKYNSKCFESLKNDYKFYLSFENSICQDYITEKFFLNALKNTVVPIVMGASKSEYVRSAPSNSFIHVDDFNSVKQLADYLYYLDNNKTAYNEYFNWHNHGTVDFNTFTDCRLCMLAHEIDNLERPYWYEDVNQWRENSCENRKFPII</sequence>
<dbReference type="AlphaFoldDB" id="A0A922S5Q4"/>
<dbReference type="GO" id="GO:0000050">
    <property type="term" value="P:urea cycle"/>
    <property type="evidence" value="ECO:0007669"/>
    <property type="project" value="UniProtKB-KW"/>
</dbReference>
<name>A0A922S5Q4_SCHHA</name>
<evidence type="ECO:0000256" key="7">
    <source>
        <dbReference type="ARBA" id="ARBA00023211"/>
    </source>
</evidence>
<evidence type="ECO:0000256" key="2">
    <source>
        <dbReference type="ARBA" id="ARBA00005098"/>
    </source>
</evidence>
<evidence type="ECO:0000313" key="15">
    <source>
        <dbReference type="Proteomes" id="UP000471633"/>
    </source>
</evidence>
<dbReference type="InterPro" id="IPR020855">
    <property type="entry name" value="Ureohydrolase_Mn_BS"/>
</dbReference>
<dbReference type="Pfam" id="PF17039">
    <property type="entry name" value="Glyco_tran_10_N"/>
    <property type="match status" value="1"/>
</dbReference>
<dbReference type="PROSITE" id="PS01053">
    <property type="entry name" value="ARGINASE_1"/>
    <property type="match status" value="1"/>
</dbReference>
<dbReference type="CTD" id="384"/>
<keyword evidence="4" id="KW-0056">Arginine metabolism</keyword>
<dbReference type="FunFam" id="3.40.50.11660:FF:000004">
    <property type="entry name" value="Glycoprotein 3-alpha-L-fucosyltransferase A"/>
    <property type="match status" value="1"/>
</dbReference>
<dbReference type="CDD" id="cd09989">
    <property type="entry name" value="Arginase"/>
    <property type="match status" value="1"/>
</dbReference>
<feature type="domain" description="Fucosyltransferase N-terminal" evidence="13">
    <location>
        <begin position="524"/>
        <end position="605"/>
    </location>
</feature>
<keyword evidence="15" id="KW-1185">Reference proteome</keyword>
<reference evidence="14" key="1">
    <citation type="journal article" date="2012" name="Nat. Genet.">
        <title>Whole-genome sequence of Schistosoma haematobium.</title>
        <authorList>
            <person name="Young N.D."/>
            <person name="Jex A.R."/>
            <person name="Li B."/>
            <person name="Liu S."/>
            <person name="Yang L."/>
            <person name="Xiong Z."/>
            <person name="Li Y."/>
            <person name="Cantacessi C."/>
            <person name="Hall R.S."/>
            <person name="Xu X."/>
            <person name="Chen F."/>
            <person name="Wu X."/>
            <person name="Zerlotini A."/>
            <person name="Oliveira G."/>
            <person name="Hofmann A."/>
            <person name="Zhang G."/>
            <person name="Fang X."/>
            <person name="Kang Y."/>
            <person name="Campbell B.E."/>
            <person name="Loukas A."/>
            <person name="Ranganathan S."/>
            <person name="Rollinson D."/>
            <person name="Rinaldi G."/>
            <person name="Brindley P.J."/>
            <person name="Yang H."/>
            <person name="Wang J."/>
            <person name="Wang J."/>
            <person name="Gasser R.B."/>
        </authorList>
    </citation>
    <scope>NUCLEOTIDE SEQUENCE</scope>
</reference>
<dbReference type="PROSITE" id="PS51409">
    <property type="entry name" value="ARGINASE_2"/>
    <property type="match status" value="1"/>
</dbReference>
<comment type="pathway">
    <text evidence="2">Nitrogen metabolism; urea cycle; L-ornithine and urea from L-arginine: step 1/1.</text>
</comment>
<comment type="cofactor">
    <cofactor evidence="1">
        <name>Mn(2+)</name>
        <dbReference type="ChEBI" id="CHEBI:29035"/>
    </cofactor>
</comment>
<gene>
    <name evidence="14" type="primary">ARG2</name>
    <name evidence="14" type="ORF">MS3_00010107</name>
</gene>
<dbReference type="KEGG" id="shx:MS3_00010107"/>
<proteinExistence type="inferred from homology"/>
<dbReference type="GO" id="GO:0032580">
    <property type="term" value="C:Golgi cisterna membrane"/>
    <property type="evidence" value="ECO:0007669"/>
    <property type="project" value="UniProtKB-SubCell"/>
</dbReference>
<keyword evidence="11" id="KW-0328">Glycosyltransferase</keyword>
<evidence type="ECO:0000256" key="1">
    <source>
        <dbReference type="ARBA" id="ARBA00001936"/>
    </source>
</evidence>
<dbReference type="EC" id="2.4.1.-" evidence="11"/>
<dbReference type="GeneID" id="24598184"/>
<comment type="caution">
    <text evidence="14">The sequence shown here is derived from an EMBL/GenBank/DDBJ whole genome shotgun (WGS) entry which is preliminary data.</text>
</comment>
<reference evidence="14" key="2">
    <citation type="journal article" date="2019" name="Gigascience">
        <title>High-quality Schistosoma haematobium genome achieved by single-molecule and long-range sequencing.</title>
        <authorList>
            <person name="Stroehlein A.J."/>
            <person name="Korhonen P.K."/>
            <person name="Chong T.M."/>
            <person name="Lim Y.L."/>
            <person name="Chan K.G."/>
            <person name="Webster B."/>
            <person name="Rollinson D."/>
            <person name="Brindley P.J."/>
            <person name="Gasser R.B."/>
            <person name="Young N.D."/>
        </authorList>
    </citation>
    <scope>NUCLEOTIDE SEQUENCE</scope>
</reference>
<dbReference type="RefSeq" id="XP_051073832.1">
    <property type="nucleotide sequence ID" value="XM_051218449.1"/>
</dbReference>
<dbReference type="SUPFAM" id="SSF52768">
    <property type="entry name" value="Arginase/deacetylase"/>
    <property type="match status" value="1"/>
</dbReference>
<dbReference type="GO" id="GO:0005829">
    <property type="term" value="C:cytosol"/>
    <property type="evidence" value="ECO:0007669"/>
    <property type="project" value="TreeGrafter"/>
</dbReference>
<evidence type="ECO:0000256" key="11">
    <source>
        <dbReference type="RuleBase" id="RU003832"/>
    </source>
</evidence>
<protein>
    <recommendedName>
        <fullName evidence="11">Fucosyltransferase</fullName>
        <ecNumber evidence="11">2.4.1.-</ecNumber>
    </recommendedName>
</protein>
<evidence type="ECO:0000259" key="12">
    <source>
        <dbReference type="Pfam" id="PF00852"/>
    </source>
</evidence>
<dbReference type="InterPro" id="IPR031481">
    <property type="entry name" value="Glyco_tran_10_N"/>
</dbReference>
<dbReference type="InterPro" id="IPR014033">
    <property type="entry name" value="Arginase"/>
</dbReference>
<dbReference type="GO" id="GO:0016757">
    <property type="term" value="F:glycosyltransferase activity"/>
    <property type="evidence" value="ECO:0007669"/>
    <property type="project" value="UniProtKB-UniRule"/>
</dbReference>
<evidence type="ECO:0000259" key="13">
    <source>
        <dbReference type="Pfam" id="PF17039"/>
    </source>
</evidence>
<dbReference type="PANTHER" id="PTHR43782:SF3">
    <property type="entry name" value="ARGINASE"/>
    <property type="match status" value="1"/>
</dbReference>
<feature type="domain" description="Fucosyltransferase C-terminal" evidence="12">
    <location>
        <begin position="632"/>
        <end position="808"/>
    </location>
</feature>
<dbReference type="InterPro" id="IPR038577">
    <property type="entry name" value="GT10-like_C_sf"/>
</dbReference>
<evidence type="ECO:0000256" key="9">
    <source>
        <dbReference type="PROSITE-ProRule" id="PRU00742"/>
    </source>
</evidence>
<dbReference type="PRINTS" id="PR00116">
    <property type="entry name" value="ARGINASE"/>
</dbReference>
<reference evidence="14" key="3">
    <citation type="submission" date="2021-06" db="EMBL/GenBank/DDBJ databases">
        <title>Chromosome-level genome assembly for S. haematobium.</title>
        <authorList>
            <person name="Stroehlein A.J."/>
        </authorList>
    </citation>
    <scope>NUCLEOTIDE SEQUENCE</scope>
</reference>
<keyword evidence="11" id="KW-0808">Transferase</keyword>
<dbReference type="Gene3D" id="3.40.800.10">
    <property type="entry name" value="Ureohydrolase domain"/>
    <property type="match status" value="1"/>
</dbReference>
<keyword evidence="5" id="KW-0479">Metal-binding</keyword>
<dbReference type="Pfam" id="PF00491">
    <property type="entry name" value="Arginase"/>
    <property type="match status" value="1"/>
</dbReference>
<evidence type="ECO:0000256" key="10">
    <source>
        <dbReference type="RuleBase" id="RU003684"/>
    </source>
</evidence>
<dbReference type="Pfam" id="PF00852">
    <property type="entry name" value="Glyco_transf_10"/>
    <property type="match status" value="1"/>
</dbReference>
<keyword evidence="11" id="KW-0333">Golgi apparatus</keyword>
<dbReference type="FunFam" id="3.40.800.10:FF:000012">
    <property type="entry name" value="Arginase"/>
    <property type="match status" value="1"/>
</dbReference>
<keyword evidence="11" id="KW-1133">Transmembrane helix</keyword>
<dbReference type="GO" id="GO:0005634">
    <property type="term" value="C:nucleus"/>
    <property type="evidence" value="ECO:0007669"/>
    <property type="project" value="TreeGrafter"/>
</dbReference>
<evidence type="ECO:0000256" key="6">
    <source>
        <dbReference type="ARBA" id="ARBA00022801"/>
    </source>
</evidence>
<evidence type="ECO:0000256" key="3">
    <source>
        <dbReference type="ARBA" id="ARBA00022436"/>
    </source>
</evidence>
<feature type="transmembrane region" description="Helical" evidence="11">
    <location>
        <begin position="376"/>
        <end position="393"/>
    </location>
</feature>
<evidence type="ECO:0000313" key="14">
    <source>
        <dbReference type="EMBL" id="KAH9594785.1"/>
    </source>
</evidence>
<evidence type="ECO:0000256" key="5">
    <source>
        <dbReference type="ARBA" id="ARBA00022723"/>
    </source>
</evidence>
<dbReference type="PANTHER" id="PTHR43782">
    <property type="entry name" value="ARGINASE"/>
    <property type="match status" value="1"/>
</dbReference>
<keyword evidence="6 10" id="KW-0378">Hydrolase</keyword>
<dbReference type="GO" id="GO:0004053">
    <property type="term" value="F:arginase activity"/>
    <property type="evidence" value="ECO:0007669"/>
    <property type="project" value="UniProtKB-EC"/>
</dbReference>
<dbReference type="NCBIfam" id="TIGR01229">
    <property type="entry name" value="rocF_arginase"/>
    <property type="match status" value="1"/>
</dbReference>
<comment type="similarity">
    <text evidence="11">Belongs to the glycosyltransferase 10 family.</text>
</comment>
<keyword evidence="3" id="KW-0835">Urea cycle</keyword>